<keyword evidence="1" id="KW-0802">TPR repeat</keyword>
<feature type="chain" id="PRO_5046152208" evidence="2">
    <location>
        <begin position="30"/>
        <end position="579"/>
    </location>
</feature>
<feature type="repeat" description="TPR" evidence="1">
    <location>
        <begin position="533"/>
        <end position="566"/>
    </location>
</feature>
<dbReference type="Pfam" id="PF13432">
    <property type="entry name" value="TPR_16"/>
    <property type="match status" value="1"/>
</dbReference>
<dbReference type="SUPFAM" id="SSF48452">
    <property type="entry name" value="TPR-like"/>
    <property type="match status" value="2"/>
</dbReference>
<reference evidence="3 4" key="1">
    <citation type="submission" date="2022-02" db="EMBL/GenBank/DDBJ databases">
        <title>Mesosutterella porci, a novel member of the family Sutterellaceae from pig feces.</title>
        <authorList>
            <person name="Wylensek D."/>
            <person name="Clavel T."/>
        </authorList>
    </citation>
    <scope>NUCLEOTIDE SEQUENCE [LARGE SCALE GENOMIC DNA]</scope>
    <source>
        <strain evidence="4">oilRF-744-wt-GAM-9</strain>
    </source>
</reference>
<dbReference type="InterPro" id="IPR019734">
    <property type="entry name" value="TPR_rpt"/>
</dbReference>
<dbReference type="SMART" id="SM00028">
    <property type="entry name" value="TPR"/>
    <property type="match status" value="5"/>
</dbReference>
<dbReference type="InterPro" id="IPR011990">
    <property type="entry name" value="TPR-like_helical_dom_sf"/>
</dbReference>
<keyword evidence="4" id="KW-1185">Reference proteome</keyword>
<gene>
    <name evidence="3" type="ORF">MAF45_02015</name>
</gene>
<dbReference type="PROSITE" id="PS50005">
    <property type="entry name" value="TPR"/>
    <property type="match status" value="1"/>
</dbReference>
<dbReference type="EMBL" id="JAKNCT010000002">
    <property type="protein sequence ID" value="MCG5030232.1"/>
    <property type="molecule type" value="Genomic_DNA"/>
</dbReference>
<comment type="caution">
    <text evidence="3">The sequence shown here is derived from an EMBL/GenBank/DDBJ whole genome shotgun (WGS) entry which is preliminary data.</text>
</comment>
<evidence type="ECO:0000313" key="4">
    <source>
        <dbReference type="Proteomes" id="UP001297600"/>
    </source>
</evidence>
<dbReference type="PANTHER" id="PTHR12558">
    <property type="entry name" value="CELL DIVISION CYCLE 16,23,27"/>
    <property type="match status" value="1"/>
</dbReference>
<evidence type="ECO:0000256" key="2">
    <source>
        <dbReference type="SAM" id="SignalP"/>
    </source>
</evidence>
<dbReference type="Gene3D" id="1.25.40.10">
    <property type="entry name" value="Tetratricopeptide repeat domain"/>
    <property type="match status" value="2"/>
</dbReference>
<organism evidence="3 4">
    <name type="scientific">Mesosutterella porci</name>
    <dbReference type="NCBI Taxonomy" id="2915351"/>
    <lineage>
        <taxon>Bacteria</taxon>
        <taxon>Pseudomonadati</taxon>
        <taxon>Pseudomonadota</taxon>
        <taxon>Betaproteobacteria</taxon>
        <taxon>Burkholderiales</taxon>
        <taxon>Sutterellaceae</taxon>
        <taxon>Mesosutterella</taxon>
    </lineage>
</organism>
<sequence>MPLAFWRFPWFAISAALAASIAFCPAAGAQPGSSQAAGAAASYPALTSDVLFELIASEVAAQRNLPGSAYATLMKTARDTGNAGIARRAAEIASASRAWREADEALKLWEELSSNPSDKRLAHALEDVRAGRYESAEPALAEALKTSSTREQLLGQIVVFFSGADASRAFPVIERLASPSLKEDERPQLPLLLSQLAAQAGEPAKARKFAELAISRSGGNEEVIRQSLIPLAMTNSAEAIPALAAFLKAHPRAVWARLLYTRALVLNKEEKEEKEAGKQLQALSAEPLSPAQWFQLGTLSEALGKTDDAFGFYKRSLQTSGTGAGSHLDSARFRLGVVSEARKHPEEAIGWYYKVEKGPHYVPARLRLAELLAAAGKADRAAAVLAGTRSEKPEERAALVTAQAQLLDRAGQSQQAYELMKDSAGELAGKPDFLYDTAMMAEKVNNLEDAEFYLRKVLALRPNSASAYNALGYMLADRGLRLREALGYIEKADRLKPRDPYILDSLGWVHFKLGDLELAERYLKQSIGLRYDPETAAHLAQAYAKAGDLDEARKIVSAGLKRHPDSAPLKKLQESLPPP</sequence>
<name>A0ABS9MPB7_9BURK</name>
<dbReference type="PANTHER" id="PTHR12558:SF13">
    <property type="entry name" value="CELL DIVISION CYCLE PROTEIN 27 HOMOLOG"/>
    <property type="match status" value="1"/>
</dbReference>
<evidence type="ECO:0000313" key="3">
    <source>
        <dbReference type="EMBL" id="MCG5030232.1"/>
    </source>
</evidence>
<dbReference type="Pfam" id="PF14559">
    <property type="entry name" value="TPR_19"/>
    <property type="match status" value="2"/>
</dbReference>
<protein>
    <submittedName>
        <fullName evidence="3">Tetratricopeptide repeat protein</fullName>
    </submittedName>
</protein>
<dbReference type="Proteomes" id="UP001297600">
    <property type="component" value="Unassembled WGS sequence"/>
</dbReference>
<accession>A0ABS9MPB7</accession>
<dbReference type="RefSeq" id="WP_237977887.1">
    <property type="nucleotide sequence ID" value="NZ_JAKNCT010000002.1"/>
</dbReference>
<evidence type="ECO:0000256" key="1">
    <source>
        <dbReference type="PROSITE-ProRule" id="PRU00339"/>
    </source>
</evidence>
<feature type="signal peptide" evidence="2">
    <location>
        <begin position="1"/>
        <end position="29"/>
    </location>
</feature>
<proteinExistence type="predicted"/>
<keyword evidence="2" id="KW-0732">Signal</keyword>